<evidence type="ECO:0000256" key="4">
    <source>
        <dbReference type="ARBA" id="ARBA00023136"/>
    </source>
</evidence>
<dbReference type="Pfam" id="PF07980">
    <property type="entry name" value="SusD_RagB"/>
    <property type="match status" value="1"/>
</dbReference>
<evidence type="ECO:0000256" key="5">
    <source>
        <dbReference type="ARBA" id="ARBA00023237"/>
    </source>
</evidence>
<protein>
    <submittedName>
        <fullName evidence="8">SusD family protein</fullName>
    </submittedName>
</protein>
<comment type="similarity">
    <text evidence="2">Belongs to the SusD family.</text>
</comment>
<dbReference type="InterPro" id="IPR012944">
    <property type="entry name" value="SusD_RagB_dom"/>
</dbReference>
<evidence type="ECO:0000256" key="1">
    <source>
        <dbReference type="ARBA" id="ARBA00004442"/>
    </source>
</evidence>
<dbReference type="RefSeq" id="WP_211657580.1">
    <property type="nucleotide sequence ID" value="NZ_FOLL01000009.1"/>
</dbReference>
<feature type="domain" description="RagB/SusD" evidence="6">
    <location>
        <begin position="358"/>
        <end position="505"/>
    </location>
</feature>
<dbReference type="Gene3D" id="1.25.40.390">
    <property type="match status" value="1"/>
</dbReference>
<evidence type="ECO:0000256" key="2">
    <source>
        <dbReference type="ARBA" id="ARBA00006275"/>
    </source>
</evidence>
<evidence type="ECO:0000313" key="9">
    <source>
        <dbReference type="Proteomes" id="UP000199577"/>
    </source>
</evidence>
<dbReference type="InterPro" id="IPR011990">
    <property type="entry name" value="TPR-like_helical_dom_sf"/>
</dbReference>
<dbReference type="GO" id="GO:0009279">
    <property type="term" value="C:cell outer membrane"/>
    <property type="evidence" value="ECO:0007669"/>
    <property type="project" value="UniProtKB-SubCell"/>
</dbReference>
<evidence type="ECO:0000313" key="8">
    <source>
        <dbReference type="EMBL" id="SFC36801.1"/>
    </source>
</evidence>
<sequence>MENHSFLSRICIGMIAIVLATSCSKDFLDTDPTDRVSETIAFSSIENANKALSGLYRTIYTQYTNQHRDGHTAMMINFDAMGEDYVRTAPGYVYHRESYRWLAHRNVSDVNVNGFAYYFYYIIISNANMIIEKIDGVEGGEQAKATIKGEALALRAWAYTYLVQLYGKRYDASIGENTQPGVPLVLTTDPAGQPRASVEAVYTQIVNDLDEAMALLAHGGSTAKTHLNLQSVKGIRARVALTMQDWPNAIKYAQEARANSSLMSHAQYLEGFSNISNPEWLWGVSIPIDQVTTYGSFFRYMSANFNSGFTRTNPKCMNSVLYAQIPETDIRKKLWWDGTDEDRPNFPGVLNGDGTPVANQTRAPYQHRKYLVQDPSNASGDVPLMRAAEMYLIEAEARAQSGDADAAEVLYELAVNRDPQYVMSTNTGQSLVNEIWVQRRVELWGEGFRFLDLKRTNSDLDRRNTNHKPDLANILYVPAGANEWQWLIPQAEINSNPAIGPENQNP</sequence>
<dbReference type="AlphaFoldDB" id="A0A1I1ILF8"/>
<dbReference type="Proteomes" id="UP000199577">
    <property type="component" value="Unassembled WGS sequence"/>
</dbReference>
<dbReference type="InterPro" id="IPR033985">
    <property type="entry name" value="SusD-like_N"/>
</dbReference>
<dbReference type="SUPFAM" id="SSF48452">
    <property type="entry name" value="TPR-like"/>
    <property type="match status" value="1"/>
</dbReference>
<keyword evidence="9" id="KW-1185">Reference proteome</keyword>
<accession>A0A1I1ILF8</accession>
<evidence type="ECO:0000259" key="7">
    <source>
        <dbReference type="Pfam" id="PF14322"/>
    </source>
</evidence>
<evidence type="ECO:0000259" key="6">
    <source>
        <dbReference type="Pfam" id="PF07980"/>
    </source>
</evidence>
<name>A0A1I1ILF8_9SPHI</name>
<keyword evidence="3" id="KW-0732">Signal</keyword>
<keyword evidence="5" id="KW-0998">Cell outer membrane</keyword>
<reference evidence="8 9" key="1">
    <citation type="submission" date="2016-10" db="EMBL/GenBank/DDBJ databases">
        <authorList>
            <person name="de Groot N.N."/>
        </authorList>
    </citation>
    <scope>NUCLEOTIDE SEQUENCE [LARGE SCALE GENOMIC DNA]</scope>
    <source>
        <strain evidence="8 9">DSM 22900</strain>
    </source>
</reference>
<proteinExistence type="inferred from homology"/>
<gene>
    <name evidence="8" type="ORF">SAMN05421747_109127</name>
</gene>
<evidence type="ECO:0000256" key="3">
    <source>
        <dbReference type="ARBA" id="ARBA00022729"/>
    </source>
</evidence>
<keyword evidence="4" id="KW-0472">Membrane</keyword>
<dbReference type="EMBL" id="FOLL01000009">
    <property type="protein sequence ID" value="SFC36801.1"/>
    <property type="molecule type" value="Genomic_DNA"/>
</dbReference>
<dbReference type="Pfam" id="PF14322">
    <property type="entry name" value="SusD-like_3"/>
    <property type="match status" value="1"/>
</dbReference>
<comment type="subcellular location">
    <subcellularLocation>
        <location evidence="1">Cell outer membrane</location>
    </subcellularLocation>
</comment>
<organism evidence="8 9">
    <name type="scientific">Parapedobacter composti</name>
    <dbReference type="NCBI Taxonomy" id="623281"/>
    <lineage>
        <taxon>Bacteria</taxon>
        <taxon>Pseudomonadati</taxon>
        <taxon>Bacteroidota</taxon>
        <taxon>Sphingobacteriia</taxon>
        <taxon>Sphingobacteriales</taxon>
        <taxon>Sphingobacteriaceae</taxon>
        <taxon>Parapedobacter</taxon>
    </lineage>
</organism>
<feature type="domain" description="SusD-like N-terminal" evidence="7">
    <location>
        <begin position="26"/>
        <end position="241"/>
    </location>
</feature>
<dbReference type="STRING" id="623281.SAMN05421747_109127"/>